<evidence type="ECO:0000259" key="2">
    <source>
        <dbReference type="Pfam" id="PF01261"/>
    </source>
</evidence>
<proteinExistence type="predicted"/>
<dbReference type="Proteomes" id="UP000314011">
    <property type="component" value="Unassembled WGS sequence"/>
</dbReference>
<accession>A0A5C5GJM2</accession>
<evidence type="ECO:0000256" key="1">
    <source>
        <dbReference type="ARBA" id="ARBA00023235"/>
    </source>
</evidence>
<dbReference type="Pfam" id="PF01261">
    <property type="entry name" value="AP_endonuc_2"/>
    <property type="match status" value="1"/>
</dbReference>
<dbReference type="InterPro" id="IPR036237">
    <property type="entry name" value="Xyl_isomerase-like_sf"/>
</dbReference>
<dbReference type="AlphaFoldDB" id="A0A5C5GJM2"/>
<evidence type="ECO:0000313" key="3">
    <source>
        <dbReference type="EMBL" id="TNY34374.1"/>
    </source>
</evidence>
<feature type="domain" description="Xylose isomerase-like TIM barrel" evidence="2">
    <location>
        <begin position="12"/>
        <end position="251"/>
    </location>
</feature>
<keyword evidence="4" id="KW-1185">Reference proteome</keyword>
<dbReference type="SUPFAM" id="SSF51658">
    <property type="entry name" value="Xylose isomerase-like"/>
    <property type="match status" value="1"/>
</dbReference>
<dbReference type="PANTHER" id="PTHR43489:SF7">
    <property type="entry name" value="3-DEHYDRO-D-GULOSIDE 4-EPIMERASE-RELATED"/>
    <property type="match status" value="1"/>
</dbReference>
<comment type="caution">
    <text evidence="3">The sequence shown here is derived from an EMBL/GenBank/DDBJ whole genome shotgun (WGS) entry which is preliminary data.</text>
</comment>
<dbReference type="EMBL" id="VFFF01000001">
    <property type="protein sequence ID" value="TNY34374.1"/>
    <property type="molecule type" value="Genomic_DNA"/>
</dbReference>
<gene>
    <name evidence="3" type="ORF">FHY64_10555</name>
</gene>
<dbReference type="OrthoDB" id="9801426at2"/>
<dbReference type="Gene3D" id="3.20.20.150">
    <property type="entry name" value="Divalent-metal-dependent TIM barrel enzymes"/>
    <property type="match status" value="1"/>
</dbReference>
<organism evidence="3 4">
    <name type="scientific">Pelagovum pacificum</name>
    <dbReference type="NCBI Taxonomy" id="2588711"/>
    <lineage>
        <taxon>Bacteria</taxon>
        <taxon>Pseudomonadati</taxon>
        <taxon>Pseudomonadota</taxon>
        <taxon>Alphaproteobacteria</taxon>
        <taxon>Rhodobacterales</taxon>
        <taxon>Paracoccaceae</taxon>
        <taxon>Pelagovum</taxon>
    </lineage>
</organism>
<dbReference type="GO" id="GO:0016853">
    <property type="term" value="F:isomerase activity"/>
    <property type="evidence" value="ECO:0007669"/>
    <property type="project" value="UniProtKB-KW"/>
</dbReference>
<dbReference type="InterPro" id="IPR013022">
    <property type="entry name" value="Xyl_isomerase-like_TIM-brl"/>
</dbReference>
<reference evidence="3 4" key="1">
    <citation type="submission" date="2019-06" db="EMBL/GenBank/DDBJ databases">
        <title>Genome of new Rhodobacteraceae sp. SM1903.</title>
        <authorList>
            <person name="Ren X."/>
        </authorList>
    </citation>
    <scope>NUCLEOTIDE SEQUENCE [LARGE SCALE GENOMIC DNA]</scope>
    <source>
        <strain evidence="3 4">SM1903</strain>
    </source>
</reference>
<name>A0A5C5GJM2_9RHOB</name>
<dbReference type="InterPro" id="IPR050417">
    <property type="entry name" value="Sugar_Epim/Isomerase"/>
</dbReference>
<evidence type="ECO:0000313" key="4">
    <source>
        <dbReference type="Proteomes" id="UP000314011"/>
    </source>
</evidence>
<dbReference type="PANTHER" id="PTHR43489">
    <property type="entry name" value="ISOMERASE"/>
    <property type="match status" value="1"/>
</dbReference>
<protein>
    <submittedName>
        <fullName evidence="3">Sugar phosphate isomerase/epimerase</fullName>
    </submittedName>
</protein>
<keyword evidence="1 3" id="KW-0413">Isomerase</keyword>
<sequence length="256" mass="27931">MIEGADTVLDRFRMAADAGFDGIEPDLPGDVDLDEMLAASRETGVAIPGAVNSVHWKAPLSDPDPEVRAAGRSGMIRAMEDAATVGADTVLLVPGKVDAQTSYRSACDFALSHIAELIPHAERTGVRIALENVWNDFLLSPIEAARFLDEFDSPHLGWYLDIGNVLKIGNPRDWIEELGNRIFRIDVKEYSLDRMNDEGPWKGFDVELGDGDCDWAAVNAALKSVGYRGWGSIEMPGGGPERLADLRARADRIRAL</sequence>